<reference evidence="3 4" key="1">
    <citation type="submission" date="2012-11" db="EMBL/GenBank/DDBJ databases">
        <title>Whole genome sequence of Acetobacter orientalis 21F-2.</title>
        <authorList>
            <person name="Azuma Y."/>
            <person name="Higashiura N."/>
            <person name="Hirakawa H."/>
            <person name="Matsushita K."/>
        </authorList>
    </citation>
    <scope>NUCLEOTIDE SEQUENCE [LARGE SCALE GENOMIC DNA]</scope>
    <source>
        <strain evidence="3 4">21F-2</strain>
    </source>
</reference>
<dbReference type="SUPFAM" id="SSF64005">
    <property type="entry name" value="Undecaprenyl diphosphate synthase"/>
    <property type="match status" value="1"/>
</dbReference>
<dbReference type="InterPro" id="IPR036424">
    <property type="entry name" value="UPP_synth-like_sf"/>
</dbReference>
<feature type="active site" evidence="2">
    <location>
        <position position="38"/>
    </location>
</feature>
<feature type="binding site" evidence="2">
    <location>
        <position position="43"/>
    </location>
    <ligand>
        <name>substrate</name>
    </ligand>
</feature>
<dbReference type="NCBIfam" id="TIGR00055">
    <property type="entry name" value="uppS"/>
    <property type="match status" value="1"/>
</dbReference>
<keyword evidence="2" id="KW-0460">Magnesium</keyword>
<comment type="cofactor">
    <cofactor evidence="2">
        <name>Mg(2+)</name>
        <dbReference type="ChEBI" id="CHEBI:18420"/>
    </cofactor>
    <text evidence="2">Binds 2 magnesium ions per subunit.</text>
</comment>
<evidence type="ECO:0000256" key="1">
    <source>
        <dbReference type="ARBA" id="ARBA00022679"/>
    </source>
</evidence>
<dbReference type="InterPro" id="IPR018520">
    <property type="entry name" value="UPP_synth-like_CS"/>
</dbReference>
<keyword evidence="4" id="KW-1185">Reference proteome</keyword>
<dbReference type="PANTHER" id="PTHR10291">
    <property type="entry name" value="DEHYDRODOLICHYL DIPHOSPHATE SYNTHASE FAMILY MEMBER"/>
    <property type="match status" value="1"/>
</dbReference>
<comment type="subunit">
    <text evidence="2">Homodimer.</text>
</comment>
<dbReference type="FunFam" id="3.40.1180.10:FF:000001">
    <property type="entry name" value="(2E,6E)-farnesyl-diphosphate-specific ditrans,polycis-undecaprenyl-diphosphate synthase"/>
    <property type="match status" value="1"/>
</dbReference>
<evidence type="ECO:0000256" key="2">
    <source>
        <dbReference type="HAMAP-Rule" id="MF_01139"/>
    </source>
</evidence>
<dbReference type="AlphaFoldDB" id="A0A0D6NHI8"/>
<feature type="binding site" evidence="2">
    <location>
        <position position="89"/>
    </location>
    <ligand>
        <name>substrate</name>
    </ligand>
</feature>
<dbReference type="GO" id="GO:0008834">
    <property type="term" value="F:ditrans,polycis-undecaprenyl-diphosphate synthase [(2E,6E)-farnesyl-diphosphate specific] activity"/>
    <property type="evidence" value="ECO:0007669"/>
    <property type="project" value="TreeGrafter"/>
</dbReference>
<accession>A0A0D6NHI8</accession>
<feature type="active site" description="Proton acceptor" evidence="2">
    <location>
        <position position="86"/>
    </location>
</feature>
<name>A0A0D6NHI8_9PROT</name>
<dbReference type="CDD" id="cd00475">
    <property type="entry name" value="Cis_IPPS"/>
    <property type="match status" value="1"/>
</dbReference>
<dbReference type="EMBL" id="BAMX01000010">
    <property type="protein sequence ID" value="GAN65484.1"/>
    <property type="molecule type" value="Genomic_DNA"/>
</dbReference>
<gene>
    <name evidence="3" type="ORF">Abor_010_047</name>
</gene>
<organism evidence="3 4">
    <name type="scientific">Acetobacter orientalis</name>
    <dbReference type="NCBI Taxonomy" id="146474"/>
    <lineage>
        <taxon>Bacteria</taxon>
        <taxon>Pseudomonadati</taxon>
        <taxon>Pseudomonadota</taxon>
        <taxon>Alphaproteobacteria</taxon>
        <taxon>Acetobacterales</taxon>
        <taxon>Acetobacteraceae</taxon>
        <taxon>Acetobacter</taxon>
    </lineage>
</organism>
<dbReference type="Pfam" id="PF01255">
    <property type="entry name" value="Prenyltransf"/>
    <property type="match status" value="1"/>
</dbReference>
<proteinExistence type="inferred from homology"/>
<keyword evidence="1 2" id="KW-0808">Transferase</keyword>
<dbReference type="PANTHER" id="PTHR10291:SF0">
    <property type="entry name" value="DEHYDRODOLICHYL DIPHOSPHATE SYNTHASE 2"/>
    <property type="match status" value="1"/>
</dbReference>
<feature type="binding site" evidence="2">
    <location>
        <position position="225"/>
    </location>
    <ligand>
        <name>Mg(2+)</name>
        <dbReference type="ChEBI" id="CHEBI:18420"/>
    </ligand>
</feature>
<dbReference type="GO" id="GO:0005829">
    <property type="term" value="C:cytosol"/>
    <property type="evidence" value="ECO:0007669"/>
    <property type="project" value="TreeGrafter"/>
</dbReference>
<dbReference type="GO" id="GO:0016094">
    <property type="term" value="P:polyprenol biosynthetic process"/>
    <property type="evidence" value="ECO:0007669"/>
    <property type="project" value="TreeGrafter"/>
</dbReference>
<comment type="function">
    <text evidence="2">Catalyzes the condensation of isopentenyl diphosphate (IPP) with allylic pyrophosphates generating different type of terpenoids.</text>
</comment>
<evidence type="ECO:0000313" key="4">
    <source>
        <dbReference type="Proteomes" id="UP000032670"/>
    </source>
</evidence>
<dbReference type="EC" id="2.5.1.-" evidence="2"/>
<feature type="binding site" evidence="2">
    <location>
        <position position="87"/>
    </location>
    <ligand>
        <name>substrate</name>
    </ligand>
</feature>
<feature type="binding site" evidence="2">
    <location>
        <begin position="83"/>
        <end position="85"/>
    </location>
    <ligand>
        <name>substrate</name>
    </ligand>
</feature>
<feature type="binding site" evidence="2">
    <location>
        <position position="206"/>
    </location>
    <ligand>
        <name>substrate</name>
    </ligand>
</feature>
<comment type="caution">
    <text evidence="3">The sequence shown here is derived from an EMBL/GenBank/DDBJ whole genome shotgun (WGS) entry which is preliminary data.</text>
</comment>
<dbReference type="InterPro" id="IPR001441">
    <property type="entry name" value="UPP_synth-like"/>
</dbReference>
<feature type="binding site" evidence="2">
    <location>
        <begin position="212"/>
        <end position="214"/>
    </location>
    <ligand>
        <name>substrate</name>
    </ligand>
</feature>
<dbReference type="Proteomes" id="UP000032670">
    <property type="component" value="Unassembled WGS sequence"/>
</dbReference>
<dbReference type="PROSITE" id="PS01066">
    <property type="entry name" value="UPP_SYNTHASE"/>
    <property type="match status" value="1"/>
</dbReference>
<dbReference type="STRING" id="1231341.Abor_010_047"/>
<dbReference type="GO" id="GO:0000287">
    <property type="term" value="F:magnesium ion binding"/>
    <property type="evidence" value="ECO:0007669"/>
    <property type="project" value="UniProtKB-UniRule"/>
</dbReference>
<sequence length="261" mass="29118">MVSGLLSLVRDGGSVPIMSAGKADKKPIVPAHVAVIMDGNGRWASERGLPRLAGHKAGAEAVTRCLRAAINRGVGYLTLYAFSSENWSREPTEVADLTSLLRYYLRHKVSELHREGVRVRFIGDLARFDESLREELAKAEAKTRDNKRITLLLALSYGGRGDIVQAARRLAQAAKSGDLQPEQITESLFADKLWTAGVPDPDVVVRTSGEYRLSNFLLWQSAYAELMFLDIFWPDFNEGHFATVLDNYARRERRFGVRPTV</sequence>
<protein>
    <recommendedName>
        <fullName evidence="2">Isoprenyl transferase</fullName>
        <ecNumber evidence="2">2.5.1.-</ecNumber>
    </recommendedName>
</protein>
<keyword evidence="2" id="KW-0479">Metal-binding</keyword>
<feature type="binding site" evidence="2">
    <location>
        <position position="38"/>
    </location>
    <ligand>
        <name>Mg(2+)</name>
        <dbReference type="ChEBI" id="CHEBI:18420"/>
    </ligand>
</feature>
<feature type="binding site" evidence="2">
    <location>
        <position position="51"/>
    </location>
    <ligand>
        <name>substrate</name>
    </ligand>
</feature>
<dbReference type="HAMAP" id="MF_01139">
    <property type="entry name" value="ISPT"/>
    <property type="match status" value="1"/>
</dbReference>
<evidence type="ECO:0000313" key="3">
    <source>
        <dbReference type="EMBL" id="GAN65484.1"/>
    </source>
</evidence>
<feature type="binding site" evidence="2">
    <location>
        <begin position="39"/>
        <end position="42"/>
    </location>
    <ligand>
        <name>substrate</name>
    </ligand>
</feature>
<comment type="similarity">
    <text evidence="2">Belongs to the UPP synthase family.</text>
</comment>
<dbReference type="Gene3D" id="3.40.1180.10">
    <property type="entry name" value="Decaprenyl diphosphate synthase-like"/>
    <property type="match status" value="1"/>
</dbReference>
<feature type="binding site" evidence="2">
    <location>
        <position position="55"/>
    </location>
    <ligand>
        <name>substrate</name>
    </ligand>
</feature>